<dbReference type="AlphaFoldDB" id="A0AAX2QTH4"/>
<evidence type="ECO:0000313" key="1">
    <source>
        <dbReference type="EMBL" id="TCU29926.1"/>
    </source>
</evidence>
<name>A0AAX2QTH4_9HYPH</name>
<organism evidence="1 2">
    <name type="scientific">Rhizobium laguerreae</name>
    <dbReference type="NCBI Taxonomy" id="1076926"/>
    <lineage>
        <taxon>Bacteria</taxon>
        <taxon>Pseudomonadati</taxon>
        <taxon>Pseudomonadota</taxon>
        <taxon>Alphaproteobacteria</taxon>
        <taxon>Hyphomicrobiales</taxon>
        <taxon>Rhizobiaceae</taxon>
        <taxon>Rhizobium/Agrobacterium group</taxon>
        <taxon>Rhizobium</taxon>
    </lineage>
</organism>
<comment type="caution">
    <text evidence="1">The sequence shown here is derived from an EMBL/GenBank/DDBJ whole genome shotgun (WGS) entry which is preliminary data.</text>
</comment>
<protein>
    <submittedName>
        <fullName evidence="1">Uncharacterized protein</fullName>
    </submittedName>
</protein>
<reference evidence="1 2" key="1">
    <citation type="submission" date="2019-03" db="EMBL/GenBank/DDBJ databases">
        <title>Genomic Encyclopedia of Type Strains, Phase IV (KMG-V): Genome sequencing to study the core and pangenomes of soil and plant-associated prokaryotes.</title>
        <authorList>
            <person name="Whitman W."/>
        </authorList>
    </citation>
    <scope>NUCLEOTIDE SEQUENCE [LARGE SCALE GENOMIC DNA]</scope>
    <source>
        <strain evidence="1 2">FB403</strain>
    </source>
</reference>
<dbReference type="Proteomes" id="UP000295021">
    <property type="component" value="Unassembled WGS sequence"/>
</dbReference>
<gene>
    <name evidence="1" type="ORF">EV131_101412</name>
</gene>
<proteinExistence type="predicted"/>
<sequence>MRRGSQKIILGLRIGDDPEDVVPQIINHMRSNEATETVLDVMWALYAASGSWPQADAYFRLYVRAFPELWAAELSGLSVSERYVASVETLQALGMPKPEGGDRVAQLARDELARRGFPPVSQ</sequence>
<accession>A0AAX2QTH4</accession>
<evidence type="ECO:0000313" key="2">
    <source>
        <dbReference type="Proteomes" id="UP000295021"/>
    </source>
</evidence>
<dbReference type="RefSeq" id="WP_132609393.1">
    <property type="nucleotide sequence ID" value="NZ_SMBI01000001.1"/>
</dbReference>
<dbReference type="EMBL" id="SMBI01000001">
    <property type="protein sequence ID" value="TCU29926.1"/>
    <property type="molecule type" value="Genomic_DNA"/>
</dbReference>